<dbReference type="PANTHER" id="PTHR43827">
    <property type="entry name" value="2,5-DIKETO-D-GLUCONIC ACID REDUCTASE"/>
    <property type="match status" value="1"/>
</dbReference>
<evidence type="ECO:0000256" key="2">
    <source>
        <dbReference type="ARBA" id="ARBA00022857"/>
    </source>
</evidence>
<gene>
    <name evidence="9" type="ORF">D1223_14990</name>
</gene>
<proteinExistence type="inferred from homology"/>
<protein>
    <submittedName>
        <fullName evidence="9">Aldo/keto reductase</fullName>
    </submittedName>
</protein>
<keyword evidence="10" id="KW-1185">Reference proteome</keyword>
<dbReference type="AlphaFoldDB" id="A0A399R8X8"/>
<dbReference type="RefSeq" id="WP_119377248.1">
    <property type="nucleotide sequence ID" value="NZ_QWFX01000014.1"/>
</dbReference>
<evidence type="ECO:0000256" key="6">
    <source>
        <dbReference type="PIRSR" id="PIRSR000097-2"/>
    </source>
</evidence>
<dbReference type="Proteomes" id="UP000266385">
    <property type="component" value="Unassembled WGS sequence"/>
</dbReference>
<evidence type="ECO:0000313" key="9">
    <source>
        <dbReference type="EMBL" id="RIJ27134.1"/>
    </source>
</evidence>
<comment type="caution">
    <text evidence="9">The sequence shown here is derived from an EMBL/GenBank/DDBJ whole genome shotgun (WGS) entry which is preliminary data.</text>
</comment>
<dbReference type="GO" id="GO:0051596">
    <property type="term" value="P:methylglyoxal catabolic process"/>
    <property type="evidence" value="ECO:0007669"/>
    <property type="project" value="TreeGrafter"/>
</dbReference>
<dbReference type="InterPro" id="IPR018170">
    <property type="entry name" value="Aldo/ket_reductase_CS"/>
</dbReference>
<sequence>MTLTTKHFGVDIPKIGFGTWKLRDETAQMCVTKAIEAGYRMIDTAQVYENETHVGRGIADSPTPRDEIWVTTKVWMSEFEDGDLQASISKSLERLGLDYVDLVLLHWPSQDVPLEESIRALNDAHDQGMTRNIGISNFTVRQMDEAVRLSKAPVVTNQVEYHPFIDQTPVLEAAHALGMSVTAYCPLAQGKVLDDPLLKEIGAAHGKTPAQVVVRWFVQQPGIITIPRSSSPEHIASNNDVHDFELSADEMGRINALKASHQRLVDPGWAPAWDKAA</sequence>
<feature type="binding site" evidence="6">
    <location>
        <position position="106"/>
    </location>
    <ligand>
        <name>substrate</name>
    </ligand>
</feature>
<feature type="site" description="Lowers pKa of active site Tyr" evidence="7">
    <location>
        <position position="73"/>
    </location>
</feature>
<evidence type="ECO:0000256" key="3">
    <source>
        <dbReference type="ARBA" id="ARBA00023002"/>
    </source>
</evidence>
<accession>A0A399R8X8</accession>
<dbReference type="InterPro" id="IPR020471">
    <property type="entry name" value="AKR"/>
</dbReference>
<dbReference type="PRINTS" id="PR00069">
    <property type="entry name" value="ALDKETRDTASE"/>
</dbReference>
<reference evidence="9 10" key="1">
    <citation type="submission" date="2018-08" db="EMBL/GenBank/DDBJ databases">
        <title>Henriciella mobilis sp. nov., isolated from seawater.</title>
        <authorList>
            <person name="Cheng H."/>
            <person name="Wu Y.-H."/>
            <person name="Xu X.-W."/>
            <person name="Guo L.-L."/>
        </authorList>
    </citation>
    <scope>NUCLEOTIDE SEQUENCE [LARGE SCALE GENOMIC DNA]</scope>
    <source>
        <strain evidence="9 10">JN25</strain>
    </source>
</reference>
<comment type="catalytic activity">
    <reaction evidence="4">
        <text>hydroxyacetone + NADP(+) = methylglyoxal + NADPH + H(+)</text>
        <dbReference type="Rhea" id="RHEA:27986"/>
        <dbReference type="ChEBI" id="CHEBI:15378"/>
        <dbReference type="ChEBI" id="CHEBI:17158"/>
        <dbReference type="ChEBI" id="CHEBI:27957"/>
        <dbReference type="ChEBI" id="CHEBI:57783"/>
        <dbReference type="ChEBI" id="CHEBI:58349"/>
    </reaction>
</comment>
<dbReference type="SUPFAM" id="SSF51430">
    <property type="entry name" value="NAD(P)-linked oxidoreductase"/>
    <property type="match status" value="1"/>
</dbReference>
<organism evidence="9 10">
    <name type="scientific">Henriciella mobilis</name>
    <dbReference type="NCBI Taxonomy" id="2305467"/>
    <lineage>
        <taxon>Bacteria</taxon>
        <taxon>Pseudomonadati</taxon>
        <taxon>Pseudomonadota</taxon>
        <taxon>Alphaproteobacteria</taxon>
        <taxon>Hyphomonadales</taxon>
        <taxon>Hyphomonadaceae</taxon>
        <taxon>Henriciella</taxon>
    </lineage>
</organism>
<dbReference type="FunFam" id="3.20.20.100:FF:000002">
    <property type="entry name" value="2,5-diketo-D-gluconic acid reductase A"/>
    <property type="match status" value="1"/>
</dbReference>
<dbReference type="InterPro" id="IPR036812">
    <property type="entry name" value="NAD(P)_OxRdtase_dom_sf"/>
</dbReference>
<dbReference type="GO" id="GO:1990002">
    <property type="term" value="F:methylglyoxal reductase (NADPH) (acetol producing) activity"/>
    <property type="evidence" value="ECO:0007669"/>
    <property type="project" value="TreeGrafter"/>
</dbReference>
<evidence type="ECO:0000256" key="1">
    <source>
        <dbReference type="ARBA" id="ARBA00007905"/>
    </source>
</evidence>
<dbReference type="PIRSF" id="PIRSF000097">
    <property type="entry name" value="AKR"/>
    <property type="match status" value="1"/>
</dbReference>
<dbReference type="CDD" id="cd19140">
    <property type="entry name" value="AKR_AKR3F3"/>
    <property type="match status" value="1"/>
</dbReference>
<dbReference type="PROSITE" id="PS00062">
    <property type="entry name" value="ALDOKETO_REDUCTASE_2"/>
    <property type="match status" value="1"/>
</dbReference>
<evidence type="ECO:0000256" key="7">
    <source>
        <dbReference type="PIRSR" id="PIRSR000097-3"/>
    </source>
</evidence>
<dbReference type="PANTHER" id="PTHR43827:SF3">
    <property type="entry name" value="NADP-DEPENDENT OXIDOREDUCTASE DOMAIN-CONTAINING PROTEIN"/>
    <property type="match status" value="1"/>
</dbReference>
<feature type="active site" description="Proton donor" evidence="5">
    <location>
        <position position="48"/>
    </location>
</feature>
<dbReference type="EMBL" id="QWFX01000014">
    <property type="protein sequence ID" value="RIJ27134.1"/>
    <property type="molecule type" value="Genomic_DNA"/>
</dbReference>
<keyword evidence="2" id="KW-0521">NADP</keyword>
<dbReference type="Pfam" id="PF00248">
    <property type="entry name" value="Aldo_ket_red"/>
    <property type="match status" value="1"/>
</dbReference>
<dbReference type="InterPro" id="IPR023210">
    <property type="entry name" value="NADP_OxRdtase_dom"/>
</dbReference>
<comment type="similarity">
    <text evidence="1">Belongs to the aldo/keto reductase family.</text>
</comment>
<evidence type="ECO:0000313" key="10">
    <source>
        <dbReference type="Proteomes" id="UP000266385"/>
    </source>
</evidence>
<dbReference type="Gene3D" id="3.20.20.100">
    <property type="entry name" value="NADP-dependent oxidoreductase domain"/>
    <property type="match status" value="1"/>
</dbReference>
<evidence type="ECO:0000256" key="5">
    <source>
        <dbReference type="PIRSR" id="PIRSR000097-1"/>
    </source>
</evidence>
<keyword evidence="3" id="KW-0560">Oxidoreductase</keyword>
<dbReference type="OrthoDB" id="9768793at2"/>
<feature type="domain" description="NADP-dependent oxidoreductase" evidence="8">
    <location>
        <begin position="14"/>
        <end position="257"/>
    </location>
</feature>
<evidence type="ECO:0000256" key="4">
    <source>
        <dbReference type="ARBA" id="ARBA00049445"/>
    </source>
</evidence>
<evidence type="ECO:0000259" key="8">
    <source>
        <dbReference type="Pfam" id="PF00248"/>
    </source>
</evidence>
<name>A0A399R8X8_9PROT</name>